<keyword evidence="2" id="KW-1185">Reference proteome</keyword>
<dbReference type="AlphaFoldDB" id="A0A919IHS1"/>
<dbReference type="RefSeq" id="WP_203740089.1">
    <property type="nucleotide sequence ID" value="NZ_BAAAUC010000034.1"/>
</dbReference>
<protein>
    <recommendedName>
        <fullName evidence="3">DUF1579 domain-containing protein</fullName>
    </recommendedName>
</protein>
<gene>
    <name evidence="1" type="ORF">Acy02nite_24880</name>
</gene>
<evidence type="ECO:0008006" key="3">
    <source>
        <dbReference type="Google" id="ProtNLM"/>
    </source>
</evidence>
<dbReference type="EMBL" id="BOMH01000017">
    <property type="protein sequence ID" value="GID64607.1"/>
    <property type="molecule type" value="Genomic_DNA"/>
</dbReference>
<dbReference type="Proteomes" id="UP000619479">
    <property type="component" value="Unassembled WGS sequence"/>
</dbReference>
<reference evidence="1" key="1">
    <citation type="submission" date="2021-01" db="EMBL/GenBank/DDBJ databases">
        <title>Whole genome shotgun sequence of Actinoplanes cyaneus NBRC 14990.</title>
        <authorList>
            <person name="Komaki H."/>
            <person name="Tamura T."/>
        </authorList>
    </citation>
    <scope>NUCLEOTIDE SEQUENCE</scope>
    <source>
        <strain evidence="1">NBRC 14990</strain>
    </source>
</reference>
<evidence type="ECO:0000313" key="1">
    <source>
        <dbReference type="EMBL" id="GID64607.1"/>
    </source>
</evidence>
<evidence type="ECO:0000313" key="2">
    <source>
        <dbReference type="Proteomes" id="UP000619479"/>
    </source>
</evidence>
<proteinExistence type="predicted"/>
<accession>A0A919IHS1</accession>
<sequence>MTLLGELAADRPYGEIEALDLYGRLVGSWDVVNRYRQPDGEWITGTVVWTFGWVLAGRAVQDVMWFTAPGPDGYPVRKTGSTMRLYDPEAKHWHIVWFSPLGRIWTLIGRPGDDGDIVQEGRQSDGSTVRWLFTDVTETSFRWLGYISVDDGETWELEQEMLARRRAG</sequence>
<name>A0A919IHS1_9ACTN</name>
<organism evidence="1 2">
    <name type="scientific">Actinoplanes cyaneus</name>
    <dbReference type="NCBI Taxonomy" id="52696"/>
    <lineage>
        <taxon>Bacteria</taxon>
        <taxon>Bacillati</taxon>
        <taxon>Actinomycetota</taxon>
        <taxon>Actinomycetes</taxon>
        <taxon>Micromonosporales</taxon>
        <taxon>Micromonosporaceae</taxon>
        <taxon>Actinoplanes</taxon>
    </lineage>
</organism>
<comment type="caution">
    <text evidence="1">The sequence shown here is derived from an EMBL/GenBank/DDBJ whole genome shotgun (WGS) entry which is preliminary data.</text>
</comment>